<organism evidence="2 3">
    <name type="scientific">Alsobacter soli</name>
    <dbReference type="NCBI Taxonomy" id="2109933"/>
    <lineage>
        <taxon>Bacteria</taxon>
        <taxon>Pseudomonadati</taxon>
        <taxon>Pseudomonadota</taxon>
        <taxon>Alphaproteobacteria</taxon>
        <taxon>Hyphomicrobiales</taxon>
        <taxon>Alsobacteraceae</taxon>
        <taxon>Alsobacter</taxon>
    </lineage>
</organism>
<name>A0A2T1HQ30_9HYPH</name>
<evidence type="ECO:0000313" key="2">
    <source>
        <dbReference type="EMBL" id="PSC03764.1"/>
    </source>
</evidence>
<dbReference type="EMBL" id="PVZS01000021">
    <property type="protein sequence ID" value="PSC03764.1"/>
    <property type="molecule type" value="Genomic_DNA"/>
</dbReference>
<sequence>MDGRDEPGHDGFSVIASAAKRSRGAGLGRRRAGTLDRCVAARLARTEATGPWPCGRGRTVPAGSRG</sequence>
<evidence type="ECO:0000256" key="1">
    <source>
        <dbReference type="SAM" id="MobiDB-lite"/>
    </source>
</evidence>
<accession>A0A2T1HQ30</accession>
<proteinExistence type="predicted"/>
<keyword evidence="3" id="KW-1185">Reference proteome</keyword>
<evidence type="ECO:0000313" key="3">
    <source>
        <dbReference type="Proteomes" id="UP000239772"/>
    </source>
</evidence>
<comment type="caution">
    <text evidence="2">The sequence shown here is derived from an EMBL/GenBank/DDBJ whole genome shotgun (WGS) entry which is preliminary data.</text>
</comment>
<reference evidence="3" key="1">
    <citation type="submission" date="2018-03" db="EMBL/GenBank/DDBJ databases">
        <authorList>
            <person name="Sun L."/>
            <person name="Liu H."/>
            <person name="Chen W."/>
            <person name="Huang K."/>
            <person name="Liu W."/>
            <person name="Gao X."/>
        </authorList>
    </citation>
    <scope>NUCLEOTIDE SEQUENCE [LARGE SCALE GENOMIC DNA]</scope>
    <source>
        <strain evidence="3">SH9</strain>
    </source>
</reference>
<feature type="region of interest" description="Disordered" evidence="1">
    <location>
        <begin position="1"/>
        <end position="31"/>
    </location>
</feature>
<gene>
    <name evidence="2" type="ORF">SLNSH_17640</name>
</gene>
<dbReference type="AlphaFoldDB" id="A0A2T1HQ30"/>
<feature type="compositionally biased region" description="Basic residues" evidence="1">
    <location>
        <begin position="20"/>
        <end position="31"/>
    </location>
</feature>
<dbReference type="Proteomes" id="UP000239772">
    <property type="component" value="Unassembled WGS sequence"/>
</dbReference>
<protein>
    <submittedName>
        <fullName evidence="2">Uncharacterized protein</fullName>
    </submittedName>
</protein>